<name>A0A563E0X9_9MICO</name>
<dbReference type="Pfam" id="PF00392">
    <property type="entry name" value="GntR"/>
    <property type="match status" value="1"/>
</dbReference>
<dbReference type="PRINTS" id="PR00035">
    <property type="entry name" value="HTHGNTR"/>
</dbReference>
<dbReference type="InterPro" id="IPR036388">
    <property type="entry name" value="WH-like_DNA-bd_sf"/>
</dbReference>
<dbReference type="InterPro" id="IPR008920">
    <property type="entry name" value="TF_FadR/GntR_C"/>
</dbReference>
<evidence type="ECO:0000256" key="2">
    <source>
        <dbReference type="ARBA" id="ARBA00023125"/>
    </source>
</evidence>
<dbReference type="SMART" id="SM00895">
    <property type="entry name" value="FCD"/>
    <property type="match status" value="1"/>
</dbReference>
<dbReference type="SUPFAM" id="SSF48008">
    <property type="entry name" value="GntR ligand-binding domain-like"/>
    <property type="match status" value="1"/>
</dbReference>
<evidence type="ECO:0000256" key="3">
    <source>
        <dbReference type="ARBA" id="ARBA00023163"/>
    </source>
</evidence>
<protein>
    <submittedName>
        <fullName evidence="5">GntR family transcriptional regulator</fullName>
    </submittedName>
</protein>
<evidence type="ECO:0000313" key="6">
    <source>
        <dbReference type="Proteomes" id="UP000320244"/>
    </source>
</evidence>
<gene>
    <name evidence="5" type="ORF">FGL98_11375</name>
</gene>
<dbReference type="PANTHER" id="PTHR43537:SF24">
    <property type="entry name" value="GLUCONATE OPERON TRANSCRIPTIONAL REPRESSOR"/>
    <property type="match status" value="1"/>
</dbReference>
<dbReference type="SUPFAM" id="SSF46785">
    <property type="entry name" value="Winged helix' DNA-binding domain"/>
    <property type="match status" value="1"/>
</dbReference>
<dbReference type="Gene3D" id="1.20.120.530">
    <property type="entry name" value="GntR ligand-binding domain-like"/>
    <property type="match status" value="1"/>
</dbReference>
<dbReference type="InterPro" id="IPR011711">
    <property type="entry name" value="GntR_C"/>
</dbReference>
<dbReference type="PROSITE" id="PS50949">
    <property type="entry name" value="HTH_GNTR"/>
    <property type="match status" value="1"/>
</dbReference>
<proteinExistence type="predicted"/>
<dbReference type="Pfam" id="PF07729">
    <property type="entry name" value="FCD"/>
    <property type="match status" value="1"/>
</dbReference>
<dbReference type="AlphaFoldDB" id="A0A563E0X9"/>
<keyword evidence="2" id="KW-0238">DNA-binding</keyword>
<dbReference type="GO" id="GO:0003700">
    <property type="term" value="F:DNA-binding transcription factor activity"/>
    <property type="evidence" value="ECO:0007669"/>
    <property type="project" value="InterPro"/>
</dbReference>
<dbReference type="OrthoDB" id="4164516at2"/>
<keyword evidence="3" id="KW-0804">Transcription</keyword>
<dbReference type="EMBL" id="VCQV01000014">
    <property type="protein sequence ID" value="TWP36045.1"/>
    <property type="molecule type" value="Genomic_DNA"/>
</dbReference>
<evidence type="ECO:0000313" key="5">
    <source>
        <dbReference type="EMBL" id="TWP36045.1"/>
    </source>
</evidence>
<dbReference type="Gene3D" id="1.10.10.10">
    <property type="entry name" value="Winged helix-like DNA-binding domain superfamily/Winged helix DNA-binding domain"/>
    <property type="match status" value="1"/>
</dbReference>
<dbReference type="CDD" id="cd07377">
    <property type="entry name" value="WHTH_GntR"/>
    <property type="match status" value="1"/>
</dbReference>
<keyword evidence="6" id="KW-1185">Reference proteome</keyword>
<dbReference type="SMART" id="SM00345">
    <property type="entry name" value="HTH_GNTR"/>
    <property type="match status" value="1"/>
</dbReference>
<dbReference type="InterPro" id="IPR000524">
    <property type="entry name" value="Tscrpt_reg_HTH_GntR"/>
</dbReference>
<comment type="caution">
    <text evidence="5">The sequence shown here is derived from an EMBL/GenBank/DDBJ whole genome shotgun (WGS) entry which is preliminary data.</text>
</comment>
<dbReference type="GO" id="GO:0003677">
    <property type="term" value="F:DNA binding"/>
    <property type="evidence" value="ECO:0007669"/>
    <property type="project" value="UniProtKB-KW"/>
</dbReference>
<reference evidence="5 6" key="1">
    <citation type="submission" date="2019-05" db="EMBL/GenBank/DDBJ databases">
        <authorList>
            <person name="Lee S.D."/>
        </authorList>
    </citation>
    <scope>NUCLEOTIDE SEQUENCE [LARGE SCALE GENOMIC DNA]</scope>
    <source>
        <strain evidence="5 6">C5-26</strain>
    </source>
</reference>
<dbReference type="PANTHER" id="PTHR43537">
    <property type="entry name" value="TRANSCRIPTIONAL REGULATOR, GNTR FAMILY"/>
    <property type="match status" value="1"/>
</dbReference>
<reference evidence="5 6" key="2">
    <citation type="submission" date="2019-08" db="EMBL/GenBank/DDBJ databases">
        <title>Jejuicoccus antrihumi gen. nov., sp. nov., a new member of the family Dermacoccaceae isolated from a cave.</title>
        <authorList>
            <person name="Schumann P."/>
            <person name="Kim I.S."/>
        </authorList>
    </citation>
    <scope>NUCLEOTIDE SEQUENCE [LARGE SCALE GENOMIC DNA]</scope>
    <source>
        <strain evidence="5 6">C5-26</strain>
    </source>
</reference>
<evidence type="ECO:0000259" key="4">
    <source>
        <dbReference type="PROSITE" id="PS50949"/>
    </source>
</evidence>
<keyword evidence="1" id="KW-0805">Transcription regulation</keyword>
<dbReference type="InterPro" id="IPR036390">
    <property type="entry name" value="WH_DNA-bd_sf"/>
</dbReference>
<organism evidence="5 6">
    <name type="scientific">Leekyejoonella antrihumi</name>
    <dbReference type="NCBI Taxonomy" id="1660198"/>
    <lineage>
        <taxon>Bacteria</taxon>
        <taxon>Bacillati</taxon>
        <taxon>Actinomycetota</taxon>
        <taxon>Actinomycetes</taxon>
        <taxon>Micrococcales</taxon>
        <taxon>Dermacoccaceae</taxon>
        <taxon>Leekyejoonella</taxon>
    </lineage>
</organism>
<sequence>MLLMVNHASATLAEEVAAQVRSWIRDGTLLRDELYSVQQLADRFEVSRSPVREGLLALAESGLIEFTRNRGFRIVVPGARDVAEIFALRLALEPAAARRAAAVRSVAGVDRLTDAVDGMTRAAGQDDSAAFAQHDQALHHEIMRIAGNGRATAVIEELRDVTRALGPSTMGRSRSLTDILGEHQPFVDAIVAGNAARAEMSMHRHLVATGRLLVQQCWEDGDSAAFEVWEDVVDEDR</sequence>
<evidence type="ECO:0000256" key="1">
    <source>
        <dbReference type="ARBA" id="ARBA00023015"/>
    </source>
</evidence>
<dbReference type="Proteomes" id="UP000320244">
    <property type="component" value="Unassembled WGS sequence"/>
</dbReference>
<feature type="domain" description="HTH gntR-type" evidence="4">
    <location>
        <begin position="10"/>
        <end position="77"/>
    </location>
</feature>
<accession>A0A563E0X9</accession>